<keyword evidence="1" id="KW-0472">Membrane</keyword>
<keyword evidence="3" id="KW-0614">Plasmid</keyword>
<evidence type="ECO:0000256" key="1">
    <source>
        <dbReference type="SAM" id="Phobius"/>
    </source>
</evidence>
<evidence type="ECO:0000313" key="4">
    <source>
        <dbReference type="Proteomes" id="UP000726777"/>
    </source>
</evidence>
<gene>
    <name evidence="2" type="ORF">IB292_22335</name>
    <name evidence="3" type="ORF">O1Q84_27760</name>
</gene>
<keyword evidence="1" id="KW-1133">Transmembrane helix</keyword>
<dbReference type="RefSeq" id="WP_193304377.1">
    <property type="nucleotide sequence ID" value="NZ_CP097872.1"/>
</dbReference>
<feature type="transmembrane region" description="Helical" evidence="1">
    <location>
        <begin position="72"/>
        <end position="90"/>
    </location>
</feature>
<geneLocation type="plasmid" evidence="3 5">
    <name>pHLD</name>
</geneLocation>
<reference evidence="2" key="1">
    <citation type="submission" date="2020-09" db="EMBL/GenBank/DDBJ databases">
        <title>Genome sequence of Vibrio parahaemolyticus isolates.</title>
        <authorList>
            <person name="Hammerl J.A."/>
            <person name="Strauch E."/>
        </authorList>
    </citation>
    <scope>NUCLEOTIDE SEQUENCE</scope>
    <source>
        <strain evidence="2">17-VB00146</strain>
    </source>
</reference>
<keyword evidence="1" id="KW-0812">Transmembrane</keyword>
<dbReference type="Proteomes" id="UP000726777">
    <property type="component" value="Unassembled WGS sequence"/>
</dbReference>
<dbReference type="Proteomes" id="UP001156560">
    <property type="component" value="Plasmid pHLD"/>
</dbReference>
<feature type="transmembrane region" description="Helical" evidence="1">
    <location>
        <begin position="12"/>
        <end position="35"/>
    </location>
</feature>
<evidence type="ECO:0000313" key="2">
    <source>
        <dbReference type="EMBL" id="MCC3807763.1"/>
    </source>
</evidence>
<feature type="transmembrane region" description="Helical" evidence="1">
    <location>
        <begin position="41"/>
        <end position="60"/>
    </location>
</feature>
<organism evidence="2 4">
    <name type="scientific">Vibrio parahaemolyticus</name>
    <dbReference type="NCBI Taxonomy" id="670"/>
    <lineage>
        <taxon>Bacteria</taxon>
        <taxon>Pseudomonadati</taxon>
        <taxon>Pseudomonadota</taxon>
        <taxon>Gammaproteobacteria</taxon>
        <taxon>Vibrionales</taxon>
        <taxon>Vibrionaceae</taxon>
        <taxon>Vibrio</taxon>
    </lineage>
</organism>
<protein>
    <submittedName>
        <fullName evidence="2">Uncharacterized protein</fullName>
    </submittedName>
</protein>
<feature type="transmembrane region" description="Helical" evidence="1">
    <location>
        <begin position="96"/>
        <end position="113"/>
    </location>
</feature>
<name>A0A9Q3YL56_VIBPH</name>
<accession>A0A9Q3YL56</accession>
<evidence type="ECO:0000313" key="3">
    <source>
        <dbReference type="EMBL" id="WAT94033.1"/>
    </source>
</evidence>
<reference evidence="3" key="2">
    <citation type="submission" date="2022-12" db="EMBL/GenBank/DDBJ databases">
        <title>Vibrio parahaemolyticus become highly virulent by producing novel Tc toxins.</title>
        <authorList>
            <person name="Yang F."/>
            <person name="You Y."/>
            <person name="Lai Q."/>
            <person name="Xu L."/>
            <person name="Li F."/>
        </authorList>
    </citation>
    <scope>NUCLEOTIDE SEQUENCE</scope>
    <source>
        <strain evidence="3">Vp-HL-202005</strain>
        <plasmid evidence="3">pHLD</plasmid>
    </source>
</reference>
<sequence length="127" mass="14158">MKCSKYQHCNAVSNGSFTELLVALSLFIAMCGIQLTHELDAFNVVHFIVAALFTIPLYLLRWWVYKKRPQPPSAFTVIALALAIAMLVLIEARTPLSLINTLCFALLMMATITPPHRITTGDQCSDF</sequence>
<evidence type="ECO:0000313" key="5">
    <source>
        <dbReference type="Proteomes" id="UP001156560"/>
    </source>
</evidence>
<dbReference type="EMBL" id="JACVHL010000030">
    <property type="protein sequence ID" value="MCC3807763.1"/>
    <property type="molecule type" value="Genomic_DNA"/>
</dbReference>
<dbReference type="AlphaFoldDB" id="A0A9Q3YL56"/>
<proteinExistence type="predicted"/>
<dbReference type="EMBL" id="CP114199">
    <property type="protein sequence ID" value="WAT94033.1"/>
    <property type="molecule type" value="Genomic_DNA"/>
</dbReference>